<proteinExistence type="predicted"/>
<name>A0AAE0GXP2_9CHLO</name>
<evidence type="ECO:0000256" key="1">
    <source>
        <dbReference type="SAM" id="MobiDB-lite"/>
    </source>
</evidence>
<dbReference type="InterPro" id="IPR053729">
    <property type="entry name" value="MAD2L1BP_domain_sf"/>
</dbReference>
<organism evidence="2 3">
    <name type="scientific">Cymbomonas tetramitiformis</name>
    <dbReference type="NCBI Taxonomy" id="36881"/>
    <lineage>
        <taxon>Eukaryota</taxon>
        <taxon>Viridiplantae</taxon>
        <taxon>Chlorophyta</taxon>
        <taxon>Pyramimonadophyceae</taxon>
        <taxon>Pyramimonadales</taxon>
        <taxon>Pyramimonadaceae</taxon>
        <taxon>Cymbomonas</taxon>
    </lineage>
</organism>
<dbReference type="InterPro" id="IPR009511">
    <property type="entry name" value="MAD1/Cdc20-bound-Mad2-bd"/>
</dbReference>
<dbReference type="EMBL" id="LGRX02001365">
    <property type="protein sequence ID" value="KAK3286269.1"/>
    <property type="molecule type" value="Genomic_DNA"/>
</dbReference>
<dbReference type="Proteomes" id="UP001190700">
    <property type="component" value="Unassembled WGS sequence"/>
</dbReference>
<keyword evidence="3" id="KW-1185">Reference proteome</keyword>
<gene>
    <name evidence="2" type="ORF">CYMTET_6167</name>
</gene>
<evidence type="ECO:0000313" key="3">
    <source>
        <dbReference type="Proteomes" id="UP001190700"/>
    </source>
</evidence>
<dbReference type="GO" id="GO:0005634">
    <property type="term" value="C:nucleus"/>
    <property type="evidence" value="ECO:0007669"/>
    <property type="project" value="InterPro"/>
</dbReference>
<comment type="caution">
    <text evidence="2">The sequence shown here is derived from an EMBL/GenBank/DDBJ whole genome shotgun (WGS) entry which is preliminary data.</text>
</comment>
<evidence type="ECO:0000313" key="2">
    <source>
        <dbReference type="EMBL" id="KAK3286269.1"/>
    </source>
</evidence>
<dbReference type="PANTHER" id="PTHR15681">
    <property type="entry name" value="MAD2L1-BINDING PROTEIN"/>
    <property type="match status" value="1"/>
</dbReference>
<accession>A0AAE0GXP2</accession>
<dbReference type="GO" id="GO:0007096">
    <property type="term" value="P:regulation of exit from mitosis"/>
    <property type="evidence" value="ECO:0007669"/>
    <property type="project" value="InterPro"/>
</dbReference>
<reference evidence="2 3" key="1">
    <citation type="journal article" date="2015" name="Genome Biol. Evol.">
        <title>Comparative Genomics of a Bacterivorous Green Alga Reveals Evolutionary Causalities and Consequences of Phago-Mixotrophic Mode of Nutrition.</title>
        <authorList>
            <person name="Burns J.A."/>
            <person name="Paasch A."/>
            <person name="Narechania A."/>
            <person name="Kim E."/>
        </authorList>
    </citation>
    <scope>NUCLEOTIDE SEQUENCE [LARGE SCALE GENOMIC DNA]</scope>
    <source>
        <strain evidence="2 3">PLY_AMNH</strain>
    </source>
</reference>
<dbReference type="Gene3D" id="3.30.900.20">
    <property type="match status" value="1"/>
</dbReference>
<protein>
    <submittedName>
        <fullName evidence="2">Uncharacterized protein</fullName>
    </submittedName>
</protein>
<feature type="region of interest" description="Disordered" evidence="1">
    <location>
        <begin position="52"/>
        <end position="73"/>
    </location>
</feature>
<dbReference type="PANTHER" id="PTHR15681:SF1">
    <property type="entry name" value="MAD2L1-BINDING PROTEIN"/>
    <property type="match status" value="1"/>
</dbReference>
<dbReference type="AlphaFoldDB" id="A0AAE0GXP2"/>
<sequence>MEIPVQLPYVVESVHLHKVLQELVKHVLFFHNQAPGPVDDLMREFQVLDSEGKPACHGAESSPVDERRHQKRRRVTTVERRGLKFVSAVQAFLRVLQPEMLNSCGAEEILLVLGASPTRARVAFNVQLSNRLVNLETPAEPEDPAASSQKKSKEANECARRVIRSLITAGIDAPDVRGPLKLFVLLRAPASSPFTGDFLPKRHFLPLWRKGKKKIHPTVIQLLSKTPSCASSLVQLERDPQVVEGEVNDKIWYQCKYYVKGLRIRTPDSF</sequence>